<keyword evidence="4" id="KW-1185">Reference proteome</keyword>
<accession>A0A9X2GXA9</accession>
<evidence type="ECO:0000313" key="4">
    <source>
        <dbReference type="Proteomes" id="UP001139648"/>
    </source>
</evidence>
<dbReference type="PANTHER" id="PTHR35010:SF4">
    <property type="entry name" value="BLL5781 PROTEIN"/>
    <property type="match status" value="1"/>
</dbReference>
<dbReference type="Pfam" id="PF17765">
    <property type="entry name" value="MLTR_LBD"/>
    <property type="match status" value="1"/>
</dbReference>
<comment type="caution">
    <text evidence="3">The sequence shown here is derived from an EMBL/GenBank/DDBJ whole genome shotgun (WGS) entry which is preliminary data.</text>
</comment>
<dbReference type="Pfam" id="PF13560">
    <property type="entry name" value="HTH_31"/>
    <property type="match status" value="1"/>
</dbReference>
<dbReference type="Proteomes" id="UP001139648">
    <property type="component" value="Unassembled WGS sequence"/>
</dbReference>
<dbReference type="InterPro" id="IPR041413">
    <property type="entry name" value="MLTR_LBD"/>
</dbReference>
<name>A0A9X2GXA9_9ACTN</name>
<sequence length="285" mass="31625">MDVEQPSRVGALLREWRQRRRLSQLDLANLAETSARHLSYMETGRARPSRAMLLRLSAALDVPLRERNTLLLAADYAPAYRESSLDDAYMASIRAALETMLTAHEPYPAVVVDRVWNVLQGNHAMGVLMDGIPPHLLEPRPNVFRLALHPDGLAGRLANLEEVRELFLERLSRQVNATGDIELRRLHEEVSRYPIPSSGEEAPHHAASRHRPSPIQVPLRIRTPFGELAMFSTMATFGAPADVTLSELAIELFYPLDDFTANALRALSASGPAPSEPVPFPPATP</sequence>
<organism evidence="3 4">
    <name type="scientific">Nonomuraea thailandensis</name>
    <dbReference type="NCBI Taxonomy" id="1188745"/>
    <lineage>
        <taxon>Bacteria</taxon>
        <taxon>Bacillati</taxon>
        <taxon>Actinomycetota</taxon>
        <taxon>Actinomycetes</taxon>
        <taxon>Streptosporangiales</taxon>
        <taxon>Streptosporangiaceae</taxon>
        <taxon>Nonomuraea</taxon>
    </lineage>
</organism>
<dbReference type="InterPro" id="IPR001387">
    <property type="entry name" value="Cro/C1-type_HTH"/>
</dbReference>
<dbReference type="Gene3D" id="1.10.260.40">
    <property type="entry name" value="lambda repressor-like DNA-binding domains"/>
    <property type="match status" value="1"/>
</dbReference>
<dbReference type="AlphaFoldDB" id="A0A9X2GXA9"/>
<dbReference type="InterPro" id="IPR010982">
    <property type="entry name" value="Lambda_DNA-bd_dom_sf"/>
</dbReference>
<dbReference type="EMBL" id="JAMZEB010000002">
    <property type="protein sequence ID" value="MCP2365562.1"/>
    <property type="molecule type" value="Genomic_DNA"/>
</dbReference>
<dbReference type="RefSeq" id="WP_253758944.1">
    <property type="nucleotide sequence ID" value="NZ_BAABKA010000055.1"/>
</dbReference>
<dbReference type="GO" id="GO:0003677">
    <property type="term" value="F:DNA binding"/>
    <property type="evidence" value="ECO:0007669"/>
    <property type="project" value="InterPro"/>
</dbReference>
<dbReference type="PANTHER" id="PTHR35010">
    <property type="entry name" value="BLL4672 PROTEIN-RELATED"/>
    <property type="match status" value="1"/>
</dbReference>
<dbReference type="SMART" id="SM00530">
    <property type="entry name" value="HTH_XRE"/>
    <property type="match status" value="1"/>
</dbReference>
<proteinExistence type="predicted"/>
<evidence type="ECO:0000313" key="3">
    <source>
        <dbReference type="EMBL" id="MCP2365562.1"/>
    </source>
</evidence>
<evidence type="ECO:0000256" key="1">
    <source>
        <dbReference type="SAM" id="MobiDB-lite"/>
    </source>
</evidence>
<reference evidence="3" key="1">
    <citation type="submission" date="2022-06" db="EMBL/GenBank/DDBJ databases">
        <title>Sequencing the genomes of 1000 actinobacteria strains.</title>
        <authorList>
            <person name="Klenk H.-P."/>
        </authorList>
    </citation>
    <scope>NUCLEOTIDE SEQUENCE</scope>
    <source>
        <strain evidence="3">DSM 46694</strain>
    </source>
</reference>
<feature type="region of interest" description="Disordered" evidence="1">
    <location>
        <begin position="194"/>
        <end position="213"/>
    </location>
</feature>
<evidence type="ECO:0000259" key="2">
    <source>
        <dbReference type="PROSITE" id="PS50943"/>
    </source>
</evidence>
<protein>
    <submittedName>
        <fullName evidence="3">Transcriptional regulator with XRE-family HTH domain</fullName>
    </submittedName>
</protein>
<feature type="domain" description="HTH cro/C1-type" evidence="2">
    <location>
        <begin position="13"/>
        <end position="67"/>
    </location>
</feature>
<dbReference type="CDD" id="cd00093">
    <property type="entry name" value="HTH_XRE"/>
    <property type="match status" value="1"/>
</dbReference>
<dbReference type="PROSITE" id="PS50943">
    <property type="entry name" value="HTH_CROC1"/>
    <property type="match status" value="1"/>
</dbReference>
<dbReference type="Gene3D" id="3.30.450.180">
    <property type="match status" value="1"/>
</dbReference>
<dbReference type="SUPFAM" id="SSF47413">
    <property type="entry name" value="lambda repressor-like DNA-binding domains"/>
    <property type="match status" value="1"/>
</dbReference>
<gene>
    <name evidence="3" type="ORF">HD597_012582</name>
</gene>